<evidence type="ECO:0000256" key="1">
    <source>
        <dbReference type="ARBA" id="ARBA00004167"/>
    </source>
</evidence>
<dbReference type="Gene3D" id="1.10.10.1320">
    <property type="entry name" value="Anti-sigma factor, zinc-finger domain"/>
    <property type="match status" value="1"/>
</dbReference>
<evidence type="ECO:0000313" key="10">
    <source>
        <dbReference type="EMBL" id="TWJ09375.1"/>
    </source>
</evidence>
<feature type="domain" description="Anti-sigma K factor RskA C-terminal" evidence="9">
    <location>
        <begin position="108"/>
        <end position="235"/>
    </location>
</feature>
<evidence type="ECO:0000256" key="2">
    <source>
        <dbReference type="ARBA" id="ARBA00004236"/>
    </source>
</evidence>
<comment type="subcellular location">
    <subcellularLocation>
        <location evidence="2">Cell membrane</location>
    </subcellularLocation>
    <subcellularLocation>
        <location evidence="1">Membrane</location>
        <topology evidence="1">Single-pass membrane protein</topology>
    </subcellularLocation>
</comment>
<dbReference type="InterPro" id="IPR041916">
    <property type="entry name" value="Anti_sigma_zinc_sf"/>
</dbReference>
<keyword evidence="4" id="KW-0812">Transmembrane</keyword>
<dbReference type="EMBL" id="VLLK01000001">
    <property type="protein sequence ID" value="TWJ09375.1"/>
    <property type="molecule type" value="Genomic_DNA"/>
</dbReference>
<organism evidence="10 11">
    <name type="scientific">Altererythrobacter ishigakiensis</name>
    <dbReference type="NCBI Taxonomy" id="476157"/>
    <lineage>
        <taxon>Bacteria</taxon>
        <taxon>Pseudomonadati</taxon>
        <taxon>Pseudomonadota</taxon>
        <taxon>Alphaproteobacteria</taxon>
        <taxon>Sphingomonadales</taxon>
        <taxon>Erythrobacteraceae</taxon>
        <taxon>Altererythrobacter</taxon>
    </lineage>
</organism>
<dbReference type="GO" id="GO:0006417">
    <property type="term" value="P:regulation of translation"/>
    <property type="evidence" value="ECO:0007669"/>
    <property type="project" value="TreeGrafter"/>
</dbReference>
<keyword evidence="6" id="KW-0472">Membrane</keyword>
<dbReference type="InterPro" id="IPR051474">
    <property type="entry name" value="Anti-sigma-K/W_factor"/>
</dbReference>
<evidence type="ECO:0000256" key="4">
    <source>
        <dbReference type="ARBA" id="ARBA00022692"/>
    </source>
</evidence>
<dbReference type="GO" id="GO:0005886">
    <property type="term" value="C:plasma membrane"/>
    <property type="evidence" value="ECO:0007669"/>
    <property type="project" value="UniProtKB-SubCell"/>
</dbReference>
<evidence type="ECO:0000313" key="11">
    <source>
        <dbReference type="Proteomes" id="UP000320547"/>
    </source>
</evidence>
<proteinExistence type="predicted"/>
<dbReference type="PANTHER" id="PTHR37461">
    <property type="entry name" value="ANTI-SIGMA-K FACTOR RSKA"/>
    <property type="match status" value="1"/>
</dbReference>
<keyword evidence="3" id="KW-1003">Cell membrane</keyword>
<evidence type="ECO:0000256" key="8">
    <source>
        <dbReference type="ARBA" id="ARBA00030803"/>
    </source>
</evidence>
<evidence type="ECO:0000256" key="6">
    <source>
        <dbReference type="ARBA" id="ARBA00023136"/>
    </source>
</evidence>
<comment type="caution">
    <text evidence="10">The sequence shown here is derived from an EMBL/GenBank/DDBJ whole genome shotgun (WGS) entry which is preliminary data.</text>
</comment>
<gene>
    <name evidence="10" type="ORF">JN10_1007</name>
</gene>
<keyword evidence="11" id="KW-1185">Reference proteome</keyword>
<evidence type="ECO:0000256" key="3">
    <source>
        <dbReference type="ARBA" id="ARBA00022475"/>
    </source>
</evidence>
<dbReference type="AlphaFoldDB" id="A0A562UUT3"/>
<dbReference type="RefSeq" id="WP_067601467.1">
    <property type="nucleotide sequence ID" value="NZ_CP015963.1"/>
</dbReference>
<keyword evidence="5" id="KW-1133">Transmembrane helix</keyword>
<evidence type="ECO:0000256" key="7">
    <source>
        <dbReference type="ARBA" id="ARBA00029829"/>
    </source>
</evidence>
<evidence type="ECO:0000259" key="9">
    <source>
        <dbReference type="Pfam" id="PF10099"/>
    </source>
</evidence>
<accession>A0A562UUT3</accession>
<dbReference type="GO" id="GO:0016989">
    <property type="term" value="F:sigma factor antagonist activity"/>
    <property type="evidence" value="ECO:0007669"/>
    <property type="project" value="TreeGrafter"/>
</dbReference>
<dbReference type="STRING" id="476157.GCA_001663155_02344"/>
<protein>
    <recommendedName>
        <fullName evidence="8">Regulator of SigK</fullName>
    </recommendedName>
    <alternativeName>
        <fullName evidence="7">Sigma-K anti-sigma factor RskA</fullName>
    </alternativeName>
</protein>
<dbReference type="PANTHER" id="PTHR37461:SF1">
    <property type="entry name" value="ANTI-SIGMA-K FACTOR RSKA"/>
    <property type="match status" value="1"/>
</dbReference>
<sequence length="245" mass="25896">MSADPRLDELTGDELLAAEYALGILEGEELLAVRGRVTREPSLAQAVAKWEREFAPLLDEIAGASPSPDLWQRIDKEIDARHSSLQGGNVVDLNGQLTRWKWATGLSSAAAAIALAFLALPGSGPDPVAPPSEAPLMASIPIGETPLRLGVTYLPSSEEMLVSASGLTADGVHDHELWLVPGDGSPLQSLGVIVPGEERRVPLPEEVTRNMADGTQLLLTREPLGGKPADQDAGPVVAEGNFRLI</sequence>
<reference evidence="10 11" key="1">
    <citation type="submission" date="2019-07" db="EMBL/GenBank/DDBJ databases">
        <title>Genomic Encyclopedia of Archaeal and Bacterial Type Strains, Phase II (KMG-II): from individual species to whole genera.</title>
        <authorList>
            <person name="Goeker M."/>
        </authorList>
    </citation>
    <scope>NUCLEOTIDE SEQUENCE [LARGE SCALE GENOMIC DNA]</scope>
    <source>
        <strain evidence="10 11">ATCC BAA-2084</strain>
    </source>
</reference>
<dbReference type="Pfam" id="PF10099">
    <property type="entry name" value="RskA_C"/>
    <property type="match status" value="1"/>
</dbReference>
<evidence type="ECO:0000256" key="5">
    <source>
        <dbReference type="ARBA" id="ARBA00022989"/>
    </source>
</evidence>
<dbReference type="Proteomes" id="UP000320547">
    <property type="component" value="Unassembled WGS sequence"/>
</dbReference>
<name>A0A562UUT3_9SPHN</name>
<dbReference type="OrthoDB" id="9816387at2"/>
<dbReference type="InterPro" id="IPR018764">
    <property type="entry name" value="RskA_C"/>
</dbReference>